<protein>
    <submittedName>
        <fullName evidence="1">DUF748 domain-containing protein</fullName>
    </submittedName>
</protein>
<gene>
    <name evidence="1" type="ORF">N6H18_10130</name>
</gene>
<proteinExistence type="predicted"/>
<name>A0ABY6CJL3_9BACT</name>
<evidence type="ECO:0000313" key="2">
    <source>
        <dbReference type="Proteomes" id="UP001065174"/>
    </source>
</evidence>
<dbReference type="RefSeq" id="WP_262308157.1">
    <property type="nucleotide sequence ID" value="NZ_CP106679.1"/>
</dbReference>
<sequence length="503" mass="57121">MNRKRTKIVFLLYFFLVIPGLFFLVEQNMGFFIDRSLSKQNINVESTGADFDLFSRSVSFDTVRFSNPSFGEIYCTNLKVNKIDLLSVLPSFGFHAQSISVDSLLITVDMTATDSLDMGRDKGKKKPMKFEVDQLDIGYGLVDMYDKEANHLTFNFQAKTLNYNSVEGIDQGVFTIQNLVYDLIQDYSTIKVDSLSLNIEEDNLMISSVQWKSLLTRREFVRKFPFQKDQIDLEIPRIKMSGMNLSQMNLEGGVRCRLVVLDSCTLKTFRDKQLPRPEKPDVKLLADMIKGTAFRFGIDTVKITNTNITHHENYPPSNESGSIPFTNLYATIYDLSSVGEAPIRLDAQATVLAQAKLKARFELNASPKPSHVRGTLSPIDMVRANQMSVPAAGLEILTGQLLHMDFDFKYTDDRSYGVMNMHYEDLQFKIINPDTHDQNIKQGVGTFIANTFKVRTNNTPDMILYREGKIAFERDKKKAVFGYWWQSVLSGIKSSVGVDKKNG</sequence>
<keyword evidence="2" id="KW-1185">Reference proteome</keyword>
<dbReference type="EMBL" id="CP106679">
    <property type="protein sequence ID" value="UXP30711.1"/>
    <property type="molecule type" value="Genomic_DNA"/>
</dbReference>
<dbReference type="Proteomes" id="UP001065174">
    <property type="component" value="Chromosome"/>
</dbReference>
<reference evidence="1" key="1">
    <citation type="submission" date="2022-09" db="EMBL/GenBank/DDBJ databases">
        <title>Comparative genomics and taxonomic characterization of three novel marine species of genus Reichenbachiella exhibiting antioxidant and polysaccharide degradation activities.</title>
        <authorList>
            <person name="Muhammad N."/>
            <person name="Lee Y.-J."/>
            <person name="Ko J."/>
            <person name="Kim S.-G."/>
        </authorList>
    </citation>
    <scope>NUCLEOTIDE SEQUENCE</scope>
    <source>
        <strain evidence="1">BKB1-1</strain>
    </source>
</reference>
<accession>A0ABY6CJL3</accession>
<organism evidence="1 2">
    <name type="scientific">Reichenbachiella agarivorans</name>
    <dbReference type="NCBI Taxonomy" id="2979464"/>
    <lineage>
        <taxon>Bacteria</taxon>
        <taxon>Pseudomonadati</taxon>
        <taxon>Bacteroidota</taxon>
        <taxon>Cytophagia</taxon>
        <taxon>Cytophagales</taxon>
        <taxon>Reichenbachiellaceae</taxon>
        <taxon>Reichenbachiella</taxon>
    </lineage>
</organism>
<evidence type="ECO:0000313" key="1">
    <source>
        <dbReference type="EMBL" id="UXP30711.1"/>
    </source>
</evidence>